<dbReference type="EC" id="3.1.3.16" evidence="1"/>
<comment type="cofactor">
    <cofactor evidence="1">
        <name>Mg(2+)</name>
        <dbReference type="ChEBI" id="CHEBI:18420"/>
    </cofactor>
</comment>
<keyword evidence="1" id="KW-0904">Protein phosphatase</keyword>
<protein>
    <recommendedName>
        <fullName evidence="1">Protein phosphatase</fullName>
        <ecNumber evidence="1">3.1.3.16</ecNumber>
    </recommendedName>
</protein>
<dbReference type="PANTHER" id="PTHR12320">
    <property type="entry name" value="PROTEIN PHOSPHATASE 2C"/>
    <property type="match status" value="1"/>
</dbReference>
<dbReference type="EMBL" id="CAJNNV010027780">
    <property type="protein sequence ID" value="CAE8621611.1"/>
    <property type="molecule type" value="Genomic_DNA"/>
</dbReference>
<dbReference type="Proteomes" id="UP000654075">
    <property type="component" value="Unassembled WGS sequence"/>
</dbReference>
<dbReference type="SUPFAM" id="SSF81606">
    <property type="entry name" value="PP2C-like"/>
    <property type="match status" value="1"/>
</dbReference>
<evidence type="ECO:0000256" key="2">
    <source>
        <dbReference type="SAM" id="MobiDB-lite"/>
    </source>
</evidence>
<feature type="non-terminal residue" evidence="4">
    <location>
        <position position="1"/>
    </location>
</feature>
<dbReference type="InterPro" id="IPR039123">
    <property type="entry name" value="PPTC7"/>
</dbReference>
<keyword evidence="1" id="KW-0460">Magnesium</keyword>
<dbReference type="OrthoDB" id="60843at2759"/>
<dbReference type="InterPro" id="IPR001932">
    <property type="entry name" value="PPM-type_phosphatase-like_dom"/>
</dbReference>
<keyword evidence="1" id="KW-0378">Hydrolase</keyword>
<comment type="caution">
    <text evidence="4">The sequence shown here is derived from an EMBL/GenBank/DDBJ whole genome shotgun (WGS) entry which is preliminary data.</text>
</comment>
<accession>A0A813G9L5</accession>
<keyword evidence="5" id="KW-1185">Reference proteome</keyword>
<dbReference type="SMART" id="SM00331">
    <property type="entry name" value="PP2C_SIG"/>
    <property type="match status" value="1"/>
</dbReference>
<evidence type="ECO:0000313" key="4">
    <source>
        <dbReference type="EMBL" id="CAE8621611.1"/>
    </source>
</evidence>
<keyword evidence="1" id="KW-0464">Manganese</keyword>
<feature type="domain" description="PPM-type phosphatase" evidence="3">
    <location>
        <begin position="48"/>
        <end position="299"/>
    </location>
</feature>
<evidence type="ECO:0000259" key="3">
    <source>
        <dbReference type="PROSITE" id="PS51746"/>
    </source>
</evidence>
<dbReference type="GO" id="GO:0004722">
    <property type="term" value="F:protein serine/threonine phosphatase activity"/>
    <property type="evidence" value="ECO:0007669"/>
    <property type="project" value="UniProtKB-EC"/>
</dbReference>
<dbReference type="InterPro" id="IPR036457">
    <property type="entry name" value="PPM-type-like_dom_sf"/>
</dbReference>
<comment type="cofactor">
    <cofactor evidence="1">
        <name>Mn(2+)</name>
        <dbReference type="ChEBI" id="CHEBI:29035"/>
    </cofactor>
</comment>
<gene>
    <name evidence="4" type="ORF">PGLA1383_LOCUS39130</name>
</gene>
<comment type="catalytic activity">
    <reaction evidence="1">
        <text>O-phospho-L-seryl-[protein] + H2O = L-seryl-[protein] + phosphate</text>
        <dbReference type="Rhea" id="RHEA:20629"/>
        <dbReference type="Rhea" id="RHEA-COMP:9863"/>
        <dbReference type="Rhea" id="RHEA-COMP:11604"/>
        <dbReference type="ChEBI" id="CHEBI:15377"/>
        <dbReference type="ChEBI" id="CHEBI:29999"/>
        <dbReference type="ChEBI" id="CHEBI:43474"/>
        <dbReference type="ChEBI" id="CHEBI:83421"/>
        <dbReference type="EC" id="3.1.3.16"/>
    </reaction>
</comment>
<comment type="catalytic activity">
    <reaction evidence="1">
        <text>O-phospho-L-threonyl-[protein] + H2O = L-threonyl-[protein] + phosphate</text>
        <dbReference type="Rhea" id="RHEA:47004"/>
        <dbReference type="Rhea" id="RHEA-COMP:11060"/>
        <dbReference type="Rhea" id="RHEA-COMP:11605"/>
        <dbReference type="ChEBI" id="CHEBI:15377"/>
        <dbReference type="ChEBI" id="CHEBI:30013"/>
        <dbReference type="ChEBI" id="CHEBI:43474"/>
        <dbReference type="ChEBI" id="CHEBI:61977"/>
        <dbReference type="EC" id="3.1.3.16"/>
    </reaction>
</comment>
<proteinExistence type="inferred from homology"/>
<evidence type="ECO:0000313" key="5">
    <source>
        <dbReference type="Proteomes" id="UP000654075"/>
    </source>
</evidence>
<dbReference type="PANTHER" id="PTHR12320:SF1">
    <property type="entry name" value="PROTEIN PHOSPHATASE PTC7 HOMOLOG"/>
    <property type="match status" value="1"/>
</dbReference>
<dbReference type="Gene3D" id="3.60.40.10">
    <property type="entry name" value="PPM-type phosphatase domain"/>
    <property type="match status" value="1"/>
</dbReference>
<evidence type="ECO:0000256" key="1">
    <source>
        <dbReference type="RuleBase" id="RU366020"/>
    </source>
</evidence>
<organism evidence="4 5">
    <name type="scientific">Polarella glacialis</name>
    <name type="common">Dinoflagellate</name>
    <dbReference type="NCBI Taxonomy" id="89957"/>
    <lineage>
        <taxon>Eukaryota</taxon>
        <taxon>Sar</taxon>
        <taxon>Alveolata</taxon>
        <taxon>Dinophyceae</taxon>
        <taxon>Suessiales</taxon>
        <taxon>Suessiaceae</taxon>
        <taxon>Polarella</taxon>
    </lineage>
</organism>
<feature type="region of interest" description="Disordered" evidence="2">
    <location>
        <begin position="1"/>
        <end position="24"/>
    </location>
</feature>
<keyword evidence="1" id="KW-0479">Metal-binding</keyword>
<name>A0A813G9L5_POLGL</name>
<dbReference type="AlphaFoldDB" id="A0A813G9L5"/>
<sequence>MSAARLSSLVARASSGQRPSPARMGLRLCSRGTSRVAGASSARKLRLAMGAGCIPKAEGFVGEDAYFASPALSAFALADGVGGWASRGVDAGRFSRALLRGVLDGLRRTKDLPVVSSEAFQAIRDGRIRGSCTLLVCNLEQDIFSALNLGDCGLLVLRPTLILPRVHGGTVTTTMRRLYRSSNMIHRQNMPYQLNAEDLDMSALEPHDLVTLKLRRGDILIAGTDGLFDNIGDRELTAIVLAHHAVRSRTATGGSSSTEMATVELAKQLLERASEAARSPVEYLSGGKLDDIAVVVAEAHDWEPAVSEAILGNL</sequence>
<comment type="similarity">
    <text evidence="1">Belongs to the PP2C family.</text>
</comment>
<dbReference type="PROSITE" id="PS51746">
    <property type="entry name" value="PPM_2"/>
    <property type="match status" value="1"/>
</dbReference>
<dbReference type="SMART" id="SM00332">
    <property type="entry name" value="PP2Cc"/>
    <property type="match status" value="1"/>
</dbReference>
<reference evidence="4" key="1">
    <citation type="submission" date="2021-02" db="EMBL/GenBank/DDBJ databases">
        <authorList>
            <person name="Dougan E. K."/>
            <person name="Rhodes N."/>
            <person name="Thang M."/>
            <person name="Chan C."/>
        </authorList>
    </citation>
    <scope>NUCLEOTIDE SEQUENCE</scope>
</reference>
<dbReference type="GO" id="GO:0046872">
    <property type="term" value="F:metal ion binding"/>
    <property type="evidence" value="ECO:0007669"/>
    <property type="project" value="UniProtKB-UniRule"/>
</dbReference>
<feature type="compositionally biased region" description="Low complexity" evidence="2">
    <location>
        <begin position="1"/>
        <end position="15"/>
    </location>
</feature>